<evidence type="ECO:0000313" key="4">
    <source>
        <dbReference type="EMBL" id="SIS70523.1"/>
    </source>
</evidence>
<dbReference type="Proteomes" id="UP000186246">
    <property type="component" value="Unassembled WGS sequence"/>
</dbReference>
<evidence type="ECO:0000259" key="2">
    <source>
        <dbReference type="Pfam" id="PF07675"/>
    </source>
</evidence>
<protein>
    <submittedName>
        <fullName evidence="4">Cleaved Adhesin Domain</fullName>
    </submittedName>
</protein>
<dbReference type="RefSeq" id="WP_076450384.1">
    <property type="nucleotide sequence ID" value="NZ_FTOJ01000002.1"/>
</dbReference>
<dbReference type="STRING" id="551459.SAMN05421796_102134"/>
<dbReference type="Gene3D" id="2.60.120.200">
    <property type="match status" value="2"/>
</dbReference>
<name>A0A1N7L9R0_9FLAO</name>
<dbReference type="Proteomes" id="UP000238314">
    <property type="component" value="Unassembled WGS sequence"/>
</dbReference>
<evidence type="ECO:0000313" key="6">
    <source>
        <dbReference type="Proteomes" id="UP000238314"/>
    </source>
</evidence>
<keyword evidence="6" id="KW-1185">Reference proteome</keyword>
<dbReference type="AlphaFoldDB" id="A0A1N7L9R0"/>
<feature type="chain" id="PRO_5044563740" evidence="1">
    <location>
        <begin position="22"/>
        <end position="420"/>
    </location>
</feature>
<dbReference type="EMBL" id="MUGO01000002">
    <property type="protein sequence ID" value="PQA97459.1"/>
    <property type="molecule type" value="Genomic_DNA"/>
</dbReference>
<dbReference type="OrthoDB" id="1273458at2"/>
<reference evidence="4" key="2">
    <citation type="submission" date="2017-01" db="EMBL/GenBank/DDBJ databases">
        <authorList>
            <person name="Mah S.A."/>
            <person name="Swanson W.J."/>
            <person name="Moy G.W."/>
            <person name="Vacquier V.D."/>
        </authorList>
    </citation>
    <scope>NUCLEOTIDE SEQUENCE [LARGE SCALE GENOMIC DNA]</scope>
    <source>
        <strain evidence="4">DSM 21068</strain>
    </source>
</reference>
<sequence>MKLKLLFGALLLSVISVKSQVATLNENFESFTTGTASVWPQNGWSKVASATAPRVYADGTSDKYAQFYSFFYPNAEAYLVSPQIIAPDGTKTLTFSFAQTGGTGGSGTLEVGLISESTTTGTAAFTSISAIYNVTSITEQTVTIPVPSSAKQHIAFKYIGSVAHAAILIDDVVYDSPPAETLNENFNSFTASSTAIPQNGWNKVIATMPQNVHVALNNGSNAIQFYSANSANTYSYLISPKIVSPDGSKKIRFTTGMSPNSNGNATIEVGMVSSLTDMSTFTSLGNPTTISLASASQTLTFNVPASNSQYIAWRFMGAANHSAVYLDDIVYDVLAILLTSDIKKSSDSIAFAVNAENTALLFVGKEMPKSVEIYSAAGTRAASGNVDYNRFYINTLQTGVYSIFMKMKDGKTQKSKFIKN</sequence>
<reference evidence="5" key="3">
    <citation type="submission" date="2017-01" db="EMBL/GenBank/DDBJ databases">
        <authorList>
            <person name="Varghese N."/>
            <person name="Submissions S."/>
        </authorList>
    </citation>
    <scope>NUCLEOTIDE SEQUENCE [LARGE SCALE GENOMIC DNA]</scope>
    <source>
        <strain evidence="5">DSM 21068</strain>
    </source>
</reference>
<feature type="domain" description="Cleaved adhesin" evidence="2">
    <location>
        <begin position="73"/>
        <end position="171"/>
    </location>
</feature>
<feature type="domain" description="Cleaved adhesin" evidence="2">
    <location>
        <begin position="215"/>
        <end position="329"/>
    </location>
</feature>
<feature type="signal peptide" evidence="1">
    <location>
        <begin position="1"/>
        <end position="21"/>
    </location>
</feature>
<gene>
    <name evidence="3" type="ORF">B0A70_02000</name>
    <name evidence="4" type="ORF">SAMN05421796_102134</name>
</gene>
<dbReference type="InterPro" id="IPR011628">
    <property type="entry name" value="Cleaved_adhesin"/>
</dbReference>
<evidence type="ECO:0000256" key="1">
    <source>
        <dbReference type="SAM" id="SignalP"/>
    </source>
</evidence>
<accession>A0A1N7L9R0</accession>
<organism evidence="4 5">
    <name type="scientific">Chryseobacterium piscicola</name>
    <dbReference type="NCBI Taxonomy" id="551459"/>
    <lineage>
        <taxon>Bacteria</taxon>
        <taxon>Pseudomonadati</taxon>
        <taxon>Bacteroidota</taxon>
        <taxon>Flavobacteriia</taxon>
        <taxon>Flavobacteriales</taxon>
        <taxon>Weeksellaceae</taxon>
        <taxon>Chryseobacterium group</taxon>
        <taxon>Chryseobacterium</taxon>
    </lineage>
</organism>
<dbReference type="EMBL" id="FTOJ01000002">
    <property type="protein sequence ID" value="SIS70523.1"/>
    <property type="molecule type" value="Genomic_DNA"/>
</dbReference>
<dbReference type="NCBIfam" id="NF038128">
    <property type="entry name" value="choice_anch_J"/>
    <property type="match status" value="2"/>
</dbReference>
<evidence type="ECO:0000313" key="5">
    <source>
        <dbReference type="Proteomes" id="UP000186246"/>
    </source>
</evidence>
<reference evidence="3 6" key="1">
    <citation type="submission" date="2016-11" db="EMBL/GenBank/DDBJ databases">
        <title>Whole genomes of Flavobacteriaceae.</title>
        <authorList>
            <person name="Stine C."/>
            <person name="Li C."/>
            <person name="Tadesse D."/>
        </authorList>
    </citation>
    <scope>NUCLEOTIDE SEQUENCE [LARGE SCALE GENOMIC DNA]</scope>
    <source>
        <strain evidence="3 6">DSM 21068</strain>
    </source>
</reference>
<dbReference type="Pfam" id="PF07675">
    <property type="entry name" value="Cleaved_Adhesin"/>
    <property type="match status" value="2"/>
</dbReference>
<keyword evidence="1" id="KW-0732">Signal</keyword>
<evidence type="ECO:0000313" key="3">
    <source>
        <dbReference type="EMBL" id="PQA97459.1"/>
    </source>
</evidence>
<proteinExistence type="predicted"/>